<reference evidence="1" key="1">
    <citation type="journal article" date="2014" name="Front. Microbiol.">
        <title>High frequency of phylogenetically diverse reductive dehalogenase-homologous genes in deep subseafloor sedimentary metagenomes.</title>
        <authorList>
            <person name="Kawai M."/>
            <person name="Futagami T."/>
            <person name="Toyoda A."/>
            <person name="Takaki Y."/>
            <person name="Nishi S."/>
            <person name="Hori S."/>
            <person name="Arai W."/>
            <person name="Tsubouchi T."/>
            <person name="Morono Y."/>
            <person name="Uchiyama I."/>
            <person name="Ito T."/>
            <person name="Fujiyama A."/>
            <person name="Inagaki F."/>
            <person name="Takami H."/>
        </authorList>
    </citation>
    <scope>NUCLEOTIDE SEQUENCE</scope>
    <source>
        <strain evidence="1">Expedition CK06-06</strain>
    </source>
</reference>
<dbReference type="EMBL" id="BARU01021668">
    <property type="protein sequence ID" value="GAH48463.1"/>
    <property type="molecule type" value="Genomic_DNA"/>
</dbReference>
<sequence>MISIATRPQVSGEILANCGVLIVFKSYMQRSLLREILNLEEENEDYLSILEEGQCIARVNSVKRPFLLWGIL</sequence>
<comment type="caution">
    <text evidence="1">The sequence shown here is derived from an EMBL/GenBank/DDBJ whole genome shotgun (WGS) entry which is preliminary data.</text>
</comment>
<accession>X1HT87</accession>
<proteinExistence type="predicted"/>
<protein>
    <submittedName>
        <fullName evidence="1">Uncharacterized protein</fullName>
    </submittedName>
</protein>
<name>X1HT87_9ZZZZ</name>
<evidence type="ECO:0000313" key="1">
    <source>
        <dbReference type="EMBL" id="GAH48463.1"/>
    </source>
</evidence>
<dbReference type="AlphaFoldDB" id="X1HT87"/>
<gene>
    <name evidence="1" type="ORF">S03H2_35429</name>
</gene>
<organism evidence="1">
    <name type="scientific">marine sediment metagenome</name>
    <dbReference type="NCBI Taxonomy" id="412755"/>
    <lineage>
        <taxon>unclassified sequences</taxon>
        <taxon>metagenomes</taxon>
        <taxon>ecological metagenomes</taxon>
    </lineage>
</organism>